<protein>
    <submittedName>
        <fullName evidence="2">Uncharacterized protein</fullName>
    </submittedName>
</protein>
<feature type="transmembrane region" description="Helical" evidence="1">
    <location>
        <begin position="73"/>
        <end position="91"/>
    </location>
</feature>
<dbReference type="AlphaFoldDB" id="A0A7U8C4X1"/>
<sequence length="94" mass="10316">MNESTLFIVVLCLFVGFGCGAGVIRKFKGTDKATLKLAVMVLVTAVFSVLQYYKYQSVVGTEIEYINIMKPLFFGSIAFGALLSCSVYRLVKNA</sequence>
<feature type="transmembrane region" description="Helical" evidence="1">
    <location>
        <begin position="33"/>
        <end position="53"/>
    </location>
</feature>
<name>A0A7U8C4X1_NEPCE</name>
<gene>
    <name evidence="2" type="ORF">MED92_13096</name>
</gene>
<accession>A0A7U8C4X1</accession>
<evidence type="ECO:0000313" key="3">
    <source>
        <dbReference type="Proteomes" id="UP000002171"/>
    </source>
</evidence>
<organism evidence="2 3">
    <name type="scientific">Neptuniibacter caesariensis</name>
    <dbReference type="NCBI Taxonomy" id="207954"/>
    <lineage>
        <taxon>Bacteria</taxon>
        <taxon>Pseudomonadati</taxon>
        <taxon>Pseudomonadota</taxon>
        <taxon>Gammaproteobacteria</taxon>
        <taxon>Oceanospirillales</taxon>
        <taxon>Oceanospirillaceae</taxon>
        <taxon>Neptuniibacter</taxon>
    </lineage>
</organism>
<evidence type="ECO:0000313" key="2">
    <source>
        <dbReference type="EMBL" id="EAR61592.1"/>
    </source>
</evidence>
<proteinExistence type="predicted"/>
<keyword evidence="1" id="KW-1133">Transmembrane helix</keyword>
<keyword evidence="1" id="KW-0812">Transmembrane</keyword>
<keyword evidence="3" id="KW-1185">Reference proteome</keyword>
<comment type="caution">
    <text evidence="2">The sequence shown here is derived from an EMBL/GenBank/DDBJ whole genome shotgun (WGS) entry which is preliminary data.</text>
</comment>
<evidence type="ECO:0000256" key="1">
    <source>
        <dbReference type="SAM" id="Phobius"/>
    </source>
</evidence>
<dbReference type="Proteomes" id="UP000002171">
    <property type="component" value="Unassembled WGS sequence"/>
</dbReference>
<reference evidence="2 3" key="1">
    <citation type="submission" date="2006-02" db="EMBL/GenBank/DDBJ databases">
        <authorList>
            <person name="Pinhassi J."/>
            <person name="Pedros-Alio C."/>
            <person name="Ferriera S."/>
            <person name="Johnson J."/>
            <person name="Kravitz S."/>
            <person name="Halpern A."/>
            <person name="Remington K."/>
            <person name="Beeson K."/>
            <person name="Tran B."/>
            <person name="Rogers Y.-H."/>
            <person name="Friedman R."/>
            <person name="Venter J.C."/>
        </authorList>
    </citation>
    <scope>NUCLEOTIDE SEQUENCE [LARGE SCALE GENOMIC DNA]</scope>
    <source>
        <strain evidence="2 3">MED92</strain>
    </source>
</reference>
<dbReference type="EMBL" id="AAOW01000007">
    <property type="protein sequence ID" value="EAR61592.1"/>
    <property type="molecule type" value="Genomic_DNA"/>
</dbReference>
<keyword evidence="1" id="KW-0472">Membrane</keyword>
<feature type="transmembrane region" description="Helical" evidence="1">
    <location>
        <begin position="6"/>
        <end position="24"/>
    </location>
</feature>
<dbReference type="RefSeq" id="WP_007020261.1">
    <property type="nucleotide sequence ID" value="NZ_CH724125.1"/>
</dbReference>